<reference evidence="3 4" key="1">
    <citation type="submission" date="2017-04" db="EMBL/GenBank/DDBJ databases">
        <authorList>
            <person name="Afonso C.L."/>
            <person name="Miller P.J."/>
            <person name="Scott M.A."/>
            <person name="Spackman E."/>
            <person name="Goraichik I."/>
            <person name="Dimitrov K.M."/>
            <person name="Suarez D.L."/>
            <person name="Swayne D.E."/>
        </authorList>
    </citation>
    <scope>NUCLEOTIDE SEQUENCE [LARGE SCALE GENOMIC DNA]</scope>
    <source>
        <strain evidence="3 4">DSM 3385</strain>
    </source>
</reference>
<dbReference type="PRINTS" id="PR00625">
    <property type="entry name" value="JDOMAIN"/>
</dbReference>
<dbReference type="Gene3D" id="1.10.287.110">
    <property type="entry name" value="DnaJ domain"/>
    <property type="match status" value="1"/>
</dbReference>
<proteinExistence type="predicted"/>
<dbReference type="PROSITE" id="PS50076">
    <property type="entry name" value="DNAJ_2"/>
    <property type="match status" value="1"/>
</dbReference>
<accession>A0A1W2E2K6</accession>
<keyword evidence="4" id="KW-1185">Reference proteome</keyword>
<keyword evidence="1" id="KW-0812">Transmembrane</keyword>
<dbReference type="InterPro" id="IPR036869">
    <property type="entry name" value="J_dom_sf"/>
</dbReference>
<dbReference type="SUPFAM" id="SSF46565">
    <property type="entry name" value="Chaperone J-domain"/>
    <property type="match status" value="1"/>
</dbReference>
<feature type="transmembrane region" description="Helical" evidence="1">
    <location>
        <begin position="12"/>
        <end position="32"/>
    </location>
</feature>
<name>A0A1W2E2K6_9BACT</name>
<dbReference type="EMBL" id="FWXY01000023">
    <property type="protein sequence ID" value="SMD03965.1"/>
    <property type="molecule type" value="Genomic_DNA"/>
</dbReference>
<dbReference type="Gene3D" id="1.10.3680.10">
    <property type="entry name" value="TerB-like"/>
    <property type="match status" value="1"/>
</dbReference>
<protein>
    <submittedName>
        <fullName evidence="3">DnaJ like chaperone protein</fullName>
    </submittedName>
</protein>
<keyword evidence="1" id="KW-0472">Membrane</keyword>
<dbReference type="Proteomes" id="UP000192418">
    <property type="component" value="Unassembled WGS sequence"/>
</dbReference>
<dbReference type="PANTHER" id="PTHR24074">
    <property type="entry name" value="CO-CHAPERONE PROTEIN DJLA"/>
    <property type="match status" value="1"/>
</dbReference>
<dbReference type="CDD" id="cd06257">
    <property type="entry name" value="DnaJ"/>
    <property type="match status" value="1"/>
</dbReference>
<organism evidence="3 4">
    <name type="scientific">Desulfocicer vacuolatum DSM 3385</name>
    <dbReference type="NCBI Taxonomy" id="1121400"/>
    <lineage>
        <taxon>Bacteria</taxon>
        <taxon>Pseudomonadati</taxon>
        <taxon>Thermodesulfobacteriota</taxon>
        <taxon>Desulfobacteria</taxon>
        <taxon>Desulfobacterales</taxon>
        <taxon>Desulfobacteraceae</taxon>
        <taxon>Desulfocicer</taxon>
    </lineage>
</organism>
<dbReference type="CDD" id="cd07316">
    <property type="entry name" value="terB_like_DjlA"/>
    <property type="match status" value="1"/>
</dbReference>
<dbReference type="STRING" id="1121400.SAMN02746065_12336"/>
<sequence>MGWLGKVVGGTIGFALGGPIGAVAGAAFGHGFDKKEERYLSRGGVLSSGLSSDEQAQMTFFVAAFSMLAKLAKADGRVTDSEIASIETFMTRDLNLDVDGRNSAVNIFRQALNSPESFDAFALQFYRVFRVQPRIIEFMMDVLFRVSAADGAISAQEEVLLQSAGRIFQIHAAEYEKIKARYVKTVNKAYAVLKCDETATNEELKKSYRKLVAEYHPDKIASKGLPEEFTALAGDKFREIQEAWESIKAERGI</sequence>
<dbReference type="InterPro" id="IPR007791">
    <property type="entry name" value="DjlA_N"/>
</dbReference>
<dbReference type="SMART" id="SM00271">
    <property type="entry name" value="DnaJ"/>
    <property type="match status" value="1"/>
</dbReference>
<dbReference type="InterPro" id="IPR050817">
    <property type="entry name" value="DjlA_DnaK_co-chaperone"/>
</dbReference>
<feature type="domain" description="J" evidence="2">
    <location>
        <begin position="188"/>
        <end position="252"/>
    </location>
</feature>
<evidence type="ECO:0000313" key="3">
    <source>
        <dbReference type="EMBL" id="SMD03965.1"/>
    </source>
</evidence>
<gene>
    <name evidence="3" type="ORF">SAMN02746065_12336</name>
</gene>
<dbReference type="OrthoDB" id="9779889at2"/>
<dbReference type="Pfam" id="PF05099">
    <property type="entry name" value="TerB"/>
    <property type="match status" value="1"/>
</dbReference>
<evidence type="ECO:0000259" key="2">
    <source>
        <dbReference type="PROSITE" id="PS50076"/>
    </source>
</evidence>
<dbReference type="InterPro" id="IPR029024">
    <property type="entry name" value="TerB-like"/>
</dbReference>
<dbReference type="RefSeq" id="WP_084071202.1">
    <property type="nucleotide sequence ID" value="NZ_FWXY01000023.1"/>
</dbReference>
<evidence type="ECO:0000256" key="1">
    <source>
        <dbReference type="SAM" id="Phobius"/>
    </source>
</evidence>
<evidence type="ECO:0000313" key="4">
    <source>
        <dbReference type="Proteomes" id="UP000192418"/>
    </source>
</evidence>
<keyword evidence="1" id="KW-1133">Transmembrane helix</keyword>
<dbReference type="SUPFAM" id="SSF158682">
    <property type="entry name" value="TerB-like"/>
    <property type="match status" value="1"/>
</dbReference>
<dbReference type="InterPro" id="IPR001623">
    <property type="entry name" value="DnaJ_domain"/>
</dbReference>
<dbReference type="AlphaFoldDB" id="A0A1W2E2K6"/>
<dbReference type="Pfam" id="PF00226">
    <property type="entry name" value="DnaJ"/>
    <property type="match status" value="1"/>
</dbReference>